<dbReference type="Pfam" id="PF13681">
    <property type="entry name" value="PilX"/>
    <property type="match status" value="1"/>
</dbReference>
<protein>
    <recommendedName>
        <fullName evidence="1">PilX/PilW C-terminal domain-containing protein</fullName>
    </recommendedName>
</protein>
<accession>A0ABY4DYU2</accession>
<gene>
    <name evidence="2" type="ORF">LVJ82_13230</name>
</gene>
<keyword evidence="3" id="KW-1185">Reference proteome</keyword>
<dbReference type="RefSeq" id="WP_244796687.1">
    <property type="nucleotide sequence ID" value="NZ_CP091511.1"/>
</dbReference>
<sequence length="221" mass="24305">MQPCEEAIHAPIDKTKGIYSLHGVGINGHYRNFGFGWGQVLNSEMRLSTNDADRKFAFSLAEDTLKSAEADTFTDIHKNDVLGDNTIKTEILSGNPQSKNFFDTLIGSVFKTDCEDGKCSPAIEEPAAAATDLNAGTHIEEIPAWERKDAGTGKLYLETNGREYNVAGSDVSKKPRYIVEFLGLAEDGDTTLYRVTARAWGRNANTQVTLQSVIRVENKIN</sequence>
<dbReference type="InterPro" id="IPR025205">
    <property type="entry name" value="PilX/PilW_C"/>
</dbReference>
<evidence type="ECO:0000313" key="3">
    <source>
        <dbReference type="Proteomes" id="UP000832011"/>
    </source>
</evidence>
<evidence type="ECO:0000313" key="2">
    <source>
        <dbReference type="EMBL" id="UOO88424.1"/>
    </source>
</evidence>
<reference evidence="2 3" key="1">
    <citation type="journal article" date="2022" name="Res Sq">
        <title>Evolution of multicellular longitudinally dividing oral cavity symbionts (Neisseriaceae).</title>
        <authorList>
            <person name="Nyongesa S."/>
            <person name="Weber P."/>
            <person name="Bernet E."/>
            <person name="Pullido F."/>
            <person name="Nieckarz M."/>
            <person name="Delaby M."/>
            <person name="Nieves C."/>
            <person name="Viehboeck T."/>
            <person name="Krause N."/>
            <person name="Rivera-Millot A."/>
            <person name="Nakamura A."/>
            <person name="Vischer N."/>
            <person name="VanNieuwenhze M."/>
            <person name="Brun Y."/>
            <person name="Cava F."/>
            <person name="Bulgheresi S."/>
            <person name="Veyrier F."/>
        </authorList>
    </citation>
    <scope>NUCLEOTIDE SEQUENCE [LARGE SCALE GENOMIC DNA]</scope>
    <source>
        <strain evidence="2 3">SN4</strain>
    </source>
</reference>
<feature type="domain" description="PilX/PilW C-terminal" evidence="1">
    <location>
        <begin position="131"/>
        <end position="215"/>
    </location>
</feature>
<name>A0ABY4DYU2_9NEIS</name>
<proteinExistence type="predicted"/>
<dbReference type="Proteomes" id="UP000832011">
    <property type="component" value="Chromosome"/>
</dbReference>
<dbReference type="EMBL" id="CP091511">
    <property type="protein sequence ID" value="UOO88424.1"/>
    <property type="molecule type" value="Genomic_DNA"/>
</dbReference>
<evidence type="ECO:0000259" key="1">
    <source>
        <dbReference type="Pfam" id="PF13681"/>
    </source>
</evidence>
<organism evidence="2 3">
    <name type="scientific">Vitreoscilla massiliensis</name>
    <dbReference type="NCBI Taxonomy" id="1689272"/>
    <lineage>
        <taxon>Bacteria</taxon>
        <taxon>Pseudomonadati</taxon>
        <taxon>Pseudomonadota</taxon>
        <taxon>Betaproteobacteria</taxon>
        <taxon>Neisseriales</taxon>
        <taxon>Neisseriaceae</taxon>
        <taxon>Vitreoscilla</taxon>
    </lineage>
</organism>